<evidence type="ECO:0000256" key="5">
    <source>
        <dbReference type="ARBA" id="ARBA00023136"/>
    </source>
</evidence>
<feature type="domain" description="Palmitoyltransferase DHHC" evidence="11">
    <location>
        <begin position="103"/>
        <end position="225"/>
    </location>
</feature>
<dbReference type="AlphaFoldDB" id="A0A1X7R222"/>
<evidence type="ECO:0000313" key="13">
    <source>
        <dbReference type="Proteomes" id="UP000196158"/>
    </source>
</evidence>
<keyword evidence="5 10" id="KW-0472">Membrane</keyword>
<feature type="transmembrane region" description="Helical" evidence="10">
    <location>
        <begin position="193"/>
        <end position="212"/>
    </location>
</feature>
<feature type="transmembrane region" description="Helical" evidence="10">
    <location>
        <begin position="35"/>
        <end position="56"/>
    </location>
</feature>
<reference evidence="12 13" key="1">
    <citation type="submission" date="2017-04" db="EMBL/GenBank/DDBJ databases">
        <authorList>
            <person name="Afonso C.L."/>
            <person name="Miller P.J."/>
            <person name="Scott M.A."/>
            <person name="Spackman E."/>
            <person name="Goraichik I."/>
            <person name="Dimitrov K.M."/>
            <person name="Suarez D.L."/>
            <person name="Swayne D.E."/>
        </authorList>
    </citation>
    <scope>NUCLEOTIDE SEQUENCE [LARGE SCALE GENOMIC DNA]</scope>
</reference>
<evidence type="ECO:0000256" key="9">
    <source>
        <dbReference type="ARBA" id="ARBA00048048"/>
    </source>
</evidence>
<feature type="transmembrane region" description="Helical" evidence="10">
    <location>
        <begin position="153"/>
        <end position="173"/>
    </location>
</feature>
<evidence type="ECO:0000256" key="2">
    <source>
        <dbReference type="ARBA" id="ARBA00022679"/>
    </source>
</evidence>
<evidence type="ECO:0000256" key="1">
    <source>
        <dbReference type="ARBA" id="ARBA00004141"/>
    </source>
</evidence>
<evidence type="ECO:0000256" key="3">
    <source>
        <dbReference type="ARBA" id="ARBA00022692"/>
    </source>
</evidence>
<keyword evidence="13" id="KW-1185">Reference proteome</keyword>
<dbReference type="STRING" id="1789683.A0A1X7R222"/>
<dbReference type="Pfam" id="PF01529">
    <property type="entry name" value="DHHC"/>
    <property type="match status" value="1"/>
</dbReference>
<protein>
    <recommendedName>
        <fullName evidence="10">Palmitoyltransferase</fullName>
        <ecNumber evidence="10">2.3.1.225</ecNumber>
    </recommendedName>
</protein>
<dbReference type="PANTHER" id="PTHR12246">
    <property type="entry name" value="PALMITOYLTRANSFERASE ZDHHC16"/>
    <property type="match status" value="1"/>
</dbReference>
<gene>
    <name evidence="12" type="ORF">KASA_0O00231G</name>
</gene>
<dbReference type="EMBL" id="FXLY01000004">
    <property type="protein sequence ID" value="SMN19490.1"/>
    <property type="molecule type" value="Genomic_DNA"/>
</dbReference>
<evidence type="ECO:0000259" key="11">
    <source>
        <dbReference type="Pfam" id="PF01529"/>
    </source>
</evidence>
<dbReference type="InterPro" id="IPR001594">
    <property type="entry name" value="Palmitoyltrfase_DHHC"/>
</dbReference>
<accession>A0A1X7R222</accession>
<keyword evidence="4 10" id="KW-1133">Transmembrane helix</keyword>
<organism evidence="12 13">
    <name type="scientific">Maudiozyma saulgeensis</name>
    <dbReference type="NCBI Taxonomy" id="1789683"/>
    <lineage>
        <taxon>Eukaryota</taxon>
        <taxon>Fungi</taxon>
        <taxon>Dikarya</taxon>
        <taxon>Ascomycota</taxon>
        <taxon>Saccharomycotina</taxon>
        <taxon>Saccharomycetes</taxon>
        <taxon>Saccharomycetales</taxon>
        <taxon>Saccharomycetaceae</taxon>
        <taxon>Maudiozyma</taxon>
    </lineage>
</organism>
<dbReference type="Proteomes" id="UP000196158">
    <property type="component" value="Unassembled WGS sequence"/>
</dbReference>
<dbReference type="GO" id="GO:0016020">
    <property type="term" value="C:membrane"/>
    <property type="evidence" value="ECO:0007669"/>
    <property type="project" value="UniProtKB-SubCell"/>
</dbReference>
<dbReference type="InterPro" id="IPR039859">
    <property type="entry name" value="PFA4/ZDH16/20/ERF2-like"/>
</dbReference>
<keyword evidence="3 10" id="KW-0812">Transmembrane</keyword>
<evidence type="ECO:0000256" key="8">
    <source>
        <dbReference type="ARBA" id="ARBA00023315"/>
    </source>
</evidence>
<evidence type="ECO:0000256" key="6">
    <source>
        <dbReference type="ARBA" id="ARBA00023139"/>
    </source>
</evidence>
<feature type="transmembrane region" description="Helical" evidence="10">
    <location>
        <begin position="12"/>
        <end position="29"/>
    </location>
</feature>
<proteinExistence type="inferred from homology"/>
<comment type="domain">
    <text evidence="10">The DHHC domain is required for palmitoyltransferase activity.</text>
</comment>
<dbReference type="GO" id="GO:0019706">
    <property type="term" value="F:protein-cysteine S-palmitoyltransferase activity"/>
    <property type="evidence" value="ECO:0007669"/>
    <property type="project" value="UniProtKB-EC"/>
</dbReference>
<evidence type="ECO:0000256" key="4">
    <source>
        <dbReference type="ARBA" id="ARBA00022989"/>
    </source>
</evidence>
<evidence type="ECO:0000256" key="10">
    <source>
        <dbReference type="RuleBase" id="RU079119"/>
    </source>
</evidence>
<dbReference type="EC" id="2.3.1.225" evidence="10"/>
<keyword evidence="2 10" id="KW-0808">Transferase</keyword>
<keyword evidence="7" id="KW-0449">Lipoprotein</keyword>
<evidence type="ECO:0000313" key="12">
    <source>
        <dbReference type="EMBL" id="SMN19490.1"/>
    </source>
</evidence>
<sequence length="330" mass="38713">MSIPNLSVASLFPKVLTTGLYIWTYYVTVTRVTVLPYNFMFSVVTTLATLALYTYFKVINVGPGSPLDFQDLSIRDLHNVELGTELPPEYLTQKSVTIKHDGRFRVCQTCKHWKPDRCHHCSSCERCILKMDHHCPWFAECIGFSNQKFFIQFLLYTTFYSTFILIITSTQLYRWFHSGKYAEEYINIRVLQIWLLSIAVTTSMFVFSWFTINQLLKNQTTIEMYGQRRYRREFEIRHGMLPASDINMFDLGSSSANWKEVMGNSFIEWILPIKPFKSQRSRHTLDEHGLYFNVHNSPATQALLDDSYLQDRLTRRVTPRSSLDIYDNQS</sequence>
<keyword evidence="6" id="KW-0564">Palmitate</keyword>
<name>A0A1X7R222_9SACH</name>
<dbReference type="PROSITE" id="PS50216">
    <property type="entry name" value="DHHC"/>
    <property type="match status" value="1"/>
</dbReference>
<dbReference type="OrthoDB" id="302728at2759"/>
<comment type="catalytic activity">
    <reaction evidence="9 10">
        <text>L-cysteinyl-[protein] + hexadecanoyl-CoA = S-hexadecanoyl-L-cysteinyl-[protein] + CoA</text>
        <dbReference type="Rhea" id="RHEA:36683"/>
        <dbReference type="Rhea" id="RHEA-COMP:10131"/>
        <dbReference type="Rhea" id="RHEA-COMP:11032"/>
        <dbReference type="ChEBI" id="CHEBI:29950"/>
        <dbReference type="ChEBI" id="CHEBI:57287"/>
        <dbReference type="ChEBI" id="CHEBI:57379"/>
        <dbReference type="ChEBI" id="CHEBI:74151"/>
        <dbReference type="EC" id="2.3.1.225"/>
    </reaction>
</comment>
<keyword evidence="8 10" id="KW-0012">Acyltransferase</keyword>
<comment type="similarity">
    <text evidence="10">Belongs to the DHHC palmitoyltransferase family.</text>
</comment>
<evidence type="ECO:0000256" key="7">
    <source>
        <dbReference type="ARBA" id="ARBA00023288"/>
    </source>
</evidence>
<comment type="subcellular location">
    <subcellularLocation>
        <location evidence="1">Membrane</location>
        <topology evidence="1">Multi-pass membrane protein</topology>
    </subcellularLocation>
</comment>